<sequence>MILKRIIVSIFLFTFLCNAFAKDQYPTPNQLWIISDIAGKRFQPGDTCKFKVVAPDNYPGTFNINLRNRETPSLGGPLLTNVSFQSGLNTFELTIPQTASSPYYFINFGGGPTREDYSATFTIGDPGYGVSIEEPAGGSILHPGDKLIAKWSGSYEKPGVEGISFIHALLELAVNNRTRTYPFQADKDIKFEDHYFEYTLPDDLITNRVWKFGFLFNNSDGSYTTIVSGGSFLMLPKEDNNDDKSHSDSASNHNNPDKSDNSHDSDNSDASDNHSDHSNDSNHPNNSHNINLFYKVKKIPKPKQINGPNRHH</sequence>
<evidence type="ECO:0000313" key="4">
    <source>
        <dbReference type="Proteomes" id="UP000266673"/>
    </source>
</evidence>
<dbReference type="EMBL" id="QKWP01000043">
    <property type="protein sequence ID" value="RIB29240.1"/>
    <property type="molecule type" value="Genomic_DNA"/>
</dbReference>
<dbReference type="OrthoDB" id="2408799at2759"/>
<feature type="compositionally biased region" description="Basic and acidic residues" evidence="1">
    <location>
        <begin position="255"/>
        <end position="280"/>
    </location>
</feature>
<proteinExistence type="predicted"/>
<protein>
    <submittedName>
        <fullName evidence="3">Uncharacterized protein</fullName>
    </submittedName>
</protein>
<accession>A0A397W3C1</accession>
<dbReference type="AlphaFoldDB" id="A0A397W3C1"/>
<feature type="region of interest" description="Disordered" evidence="1">
    <location>
        <begin position="237"/>
        <end position="312"/>
    </location>
</feature>
<feature type="compositionally biased region" description="Basic and acidic residues" evidence="1">
    <location>
        <begin position="237"/>
        <end position="247"/>
    </location>
</feature>
<reference evidence="3 4" key="1">
    <citation type="submission" date="2018-06" db="EMBL/GenBank/DDBJ databases">
        <title>Comparative genomics reveals the genomic features of Rhizophagus irregularis, R. cerebriforme, R. diaphanum and Gigaspora rosea, and their symbiotic lifestyle signature.</title>
        <authorList>
            <person name="Morin E."/>
            <person name="San Clemente H."/>
            <person name="Chen E.C.H."/>
            <person name="De La Providencia I."/>
            <person name="Hainaut M."/>
            <person name="Kuo A."/>
            <person name="Kohler A."/>
            <person name="Murat C."/>
            <person name="Tang N."/>
            <person name="Roy S."/>
            <person name="Loubradou J."/>
            <person name="Henrissat B."/>
            <person name="Grigoriev I.V."/>
            <person name="Corradi N."/>
            <person name="Roux C."/>
            <person name="Martin F.M."/>
        </authorList>
    </citation>
    <scope>NUCLEOTIDE SEQUENCE [LARGE SCALE GENOMIC DNA]</scope>
    <source>
        <strain evidence="3 4">DAOM 194757</strain>
    </source>
</reference>
<evidence type="ECO:0000256" key="2">
    <source>
        <dbReference type="SAM" id="SignalP"/>
    </source>
</evidence>
<evidence type="ECO:0000313" key="3">
    <source>
        <dbReference type="EMBL" id="RIB29240.1"/>
    </source>
</evidence>
<comment type="caution">
    <text evidence="3">The sequence shown here is derived from an EMBL/GenBank/DDBJ whole genome shotgun (WGS) entry which is preliminary data.</text>
</comment>
<feature type="chain" id="PRO_5017348594" evidence="2">
    <location>
        <begin position="22"/>
        <end position="312"/>
    </location>
</feature>
<feature type="signal peptide" evidence="2">
    <location>
        <begin position="1"/>
        <end position="21"/>
    </location>
</feature>
<organism evidence="3 4">
    <name type="scientific">Gigaspora rosea</name>
    <dbReference type="NCBI Taxonomy" id="44941"/>
    <lineage>
        <taxon>Eukaryota</taxon>
        <taxon>Fungi</taxon>
        <taxon>Fungi incertae sedis</taxon>
        <taxon>Mucoromycota</taxon>
        <taxon>Glomeromycotina</taxon>
        <taxon>Glomeromycetes</taxon>
        <taxon>Diversisporales</taxon>
        <taxon>Gigasporaceae</taxon>
        <taxon>Gigaspora</taxon>
    </lineage>
</organism>
<dbReference type="Proteomes" id="UP000266673">
    <property type="component" value="Unassembled WGS sequence"/>
</dbReference>
<gene>
    <name evidence="3" type="ORF">C2G38_2027915</name>
</gene>
<keyword evidence="2" id="KW-0732">Signal</keyword>
<evidence type="ECO:0000256" key="1">
    <source>
        <dbReference type="SAM" id="MobiDB-lite"/>
    </source>
</evidence>
<keyword evidence="4" id="KW-1185">Reference proteome</keyword>
<name>A0A397W3C1_9GLOM</name>